<dbReference type="OrthoDB" id="5971033at2759"/>
<feature type="signal peptide" evidence="3">
    <location>
        <begin position="1"/>
        <end position="22"/>
    </location>
</feature>
<accession>A0A6P8IUG7</accession>
<dbReference type="InterPro" id="IPR003961">
    <property type="entry name" value="FN3_dom"/>
</dbReference>
<dbReference type="Pfam" id="PF00041">
    <property type="entry name" value="fn3"/>
    <property type="match status" value="1"/>
</dbReference>
<organism evidence="5 6">
    <name type="scientific">Actinia tenebrosa</name>
    <name type="common">Australian red waratah sea anemone</name>
    <dbReference type="NCBI Taxonomy" id="6105"/>
    <lineage>
        <taxon>Eukaryota</taxon>
        <taxon>Metazoa</taxon>
        <taxon>Cnidaria</taxon>
        <taxon>Anthozoa</taxon>
        <taxon>Hexacorallia</taxon>
        <taxon>Actiniaria</taxon>
        <taxon>Actiniidae</taxon>
        <taxon>Actinia</taxon>
    </lineage>
</organism>
<keyword evidence="5" id="KW-1185">Reference proteome</keyword>
<keyword evidence="2" id="KW-0472">Membrane</keyword>
<dbReference type="InterPro" id="IPR036116">
    <property type="entry name" value="FN3_sf"/>
</dbReference>
<evidence type="ECO:0000256" key="3">
    <source>
        <dbReference type="SAM" id="SignalP"/>
    </source>
</evidence>
<name>A0A6P8IUG7_ACTTE</name>
<keyword evidence="2" id="KW-1133">Transmembrane helix</keyword>
<dbReference type="KEGG" id="aten:116305021"/>
<evidence type="ECO:0000256" key="1">
    <source>
        <dbReference type="SAM" id="MobiDB-lite"/>
    </source>
</evidence>
<evidence type="ECO:0000313" key="5">
    <source>
        <dbReference type="Proteomes" id="UP000515163"/>
    </source>
</evidence>
<gene>
    <name evidence="6" type="primary">LOC116305021</name>
</gene>
<evidence type="ECO:0000256" key="2">
    <source>
        <dbReference type="SAM" id="Phobius"/>
    </source>
</evidence>
<dbReference type="GeneID" id="116305021"/>
<dbReference type="Gene3D" id="2.60.40.10">
    <property type="entry name" value="Immunoglobulins"/>
    <property type="match status" value="2"/>
</dbReference>
<protein>
    <submittedName>
        <fullName evidence="6">Uncharacterized protein LOC116305021 isoform X1</fullName>
    </submittedName>
</protein>
<reference evidence="6" key="1">
    <citation type="submission" date="2025-08" db="UniProtKB">
        <authorList>
            <consortium name="RefSeq"/>
        </authorList>
    </citation>
    <scope>IDENTIFICATION</scope>
    <source>
        <tissue evidence="6">Tentacle</tissue>
    </source>
</reference>
<dbReference type="RefSeq" id="XP_031570699.1">
    <property type="nucleotide sequence ID" value="XM_031714839.1"/>
</dbReference>
<dbReference type="PANTHER" id="PTHR26391:SF18">
    <property type="entry name" value="PROTEIN KINASE RECEPTOR TIE-1, PUTATIVE-RELATED"/>
    <property type="match status" value="1"/>
</dbReference>
<keyword evidence="3" id="KW-0732">Signal</keyword>
<proteinExistence type="predicted"/>
<feature type="chain" id="PRO_5027685786" evidence="3">
    <location>
        <begin position="23"/>
        <end position="493"/>
    </location>
</feature>
<dbReference type="PROSITE" id="PS50853">
    <property type="entry name" value="FN3"/>
    <property type="match status" value="1"/>
</dbReference>
<dbReference type="InterPro" id="IPR013783">
    <property type="entry name" value="Ig-like_fold"/>
</dbReference>
<feature type="region of interest" description="Disordered" evidence="1">
    <location>
        <begin position="419"/>
        <end position="446"/>
    </location>
</feature>
<dbReference type="CDD" id="cd00063">
    <property type="entry name" value="FN3"/>
    <property type="match status" value="1"/>
</dbReference>
<dbReference type="PANTHER" id="PTHR26391">
    <property type="entry name" value="INACTIVE TYROSINE-PROTEIN KINASE 7"/>
    <property type="match status" value="1"/>
</dbReference>
<keyword evidence="2" id="KW-0812">Transmembrane</keyword>
<feature type="domain" description="Fibronectin type-III" evidence="4">
    <location>
        <begin position="155"/>
        <end position="257"/>
    </location>
</feature>
<dbReference type="Proteomes" id="UP000515163">
    <property type="component" value="Unplaced"/>
</dbReference>
<dbReference type="SMART" id="SM00060">
    <property type="entry name" value="FN3"/>
    <property type="match status" value="2"/>
</dbReference>
<dbReference type="AlphaFoldDB" id="A0A6P8IUG7"/>
<feature type="transmembrane region" description="Helical" evidence="2">
    <location>
        <begin position="387"/>
        <end position="409"/>
    </location>
</feature>
<evidence type="ECO:0000313" key="6">
    <source>
        <dbReference type="RefSeq" id="XP_031570699.1"/>
    </source>
</evidence>
<sequence>MLFRIVILSVFLVFGGSKIAHTENPPVPAQPECLIKGRPQTWHILTQLPEDKDSRNITYQAQYCHPSTTTKFCIRNELFETVCTFNKTHRIRDSFFQCDMTEVVWSLYPNLVDSRLRPKVRGNTLCTVISATNYNGTRYGKQKCCSVRIKTACTGILNLQATPSAKRELNITWETPADISDGWNKVLVYEIRYTGNSETKIITFDPFTDKLDHHSRQHSIILKGLPPYTQYSVEVSCYYISPSGNFDSQVMARTLQEAPYSPPIITGIQTMSSNNTMKSVKLKWKHPPISKRNGNISKSVVSYRNQRNNSSSSRSFPLHTYNLTIPGPKSETVIEGLDINLDYLVAVMSCTVECSVKSSEYQIKREPIGPLPSPNASTGSPLSTVTVTILVLVAVFVAVLALVLAYAILQRRKRRRNQVPRVPLPEPEDIQVSHATSDSEVSDHLGSSDYACPVPVLTSVESANHERASVLQNENHGGDIENRIANMEEIPLS</sequence>
<dbReference type="SUPFAM" id="SSF49265">
    <property type="entry name" value="Fibronectin type III"/>
    <property type="match status" value="1"/>
</dbReference>
<evidence type="ECO:0000259" key="4">
    <source>
        <dbReference type="PROSITE" id="PS50853"/>
    </source>
</evidence>
<dbReference type="InParanoid" id="A0A6P8IUG7"/>